<dbReference type="Proteomes" id="UP001458880">
    <property type="component" value="Unassembled WGS sequence"/>
</dbReference>
<comment type="caution">
    <text evidence="2">The sequence shown here is derived from an EMBL/GenBank/DDBJ whole genome shotgun (WGS) entry which is preliminary data.</text>
</comment>
<evidence type="ECO:0000313" key="3">
    <source>
        <dbReference type="Proteomes" id="UP001458880"/>
    </source>
</evidence>
<reference evidence="2 3" key="1">
    <citation type="journal article" date="2024" name="BMC Genomics">
        <title>De novo assembly and annotation of Popillia japonica's genome with initial clues to its potential as an invasive pest.</title>
        <authorList>
            <person name="Cucini C."/>
            <person name="Boschi S."/>
            <person name="Funari R."/>
            <person name="Cardaioli E."/>
            <person name="Iannotti N."/>
            <person name="Marturano G."/>
            <person name="Paoli F."/>
            <person name="Bruttini M."/>
            <person name="Carapelli A."/>
            <person name="Frati F."/>
            <person name="Nardi F."/>
        </authorList>
    </citation>
    <scope>NUCLEOTIDE SEQUENCE [LARGE SCALE GENOMIC DNA]</scope>
    <source>
        <strain evidence="2">DMR45628</strain>
    </source>
</reference>
<evidence type="ECO:0000256" key="1">
    <source>
        <dbReference type="SAM" id="MobiDB-lite"/>
    </source>
</evidence>
<feature type="compositionally biased region" description="Basic residues" evidence="1">
    <location>
        <begin position="75"/>
        <end position="86"/>
    </location>
</feature>
<gene>
    <name evidence="2" type="ORF">QE152_g5980</name>
</gene>
<feature type="compositionally biased region" description="Basic residues" evidence="1">
    <location>
        <begin position="96"/>
        <end position="111"/>
    </location>
</feature>
<name>A0AAW1MK53_POPJA</name>
<keyword evidence="3" id="KW-1185">Reference proteome</keyword>
<dbReference type="AlphaFoldDB" id="A0AAW1MK53"/>
<protein>
    <submittedName>
        <fullName evidence="2">Uncharacterized protein</fullName>
    </submittedName>
</protein>
<feature type="region of interest" description="Disordered" evidence="1">
    <location>
        <begin position="75"/>
        <end position="111"/>
    </location>
</feature>
<accession>A0AAW1MK53</accession>
<organism evidence="2 3">
    <name type="scientific">Popillia japonica</name>
    <name type="common">Japanese beetle</name>
    <dbReference type="NCBI Taxonomy" id="7064"/>
    <lineage>
        <taxon>Eukaryota</taxon>
        <taxon>Metazoa</taxon>
        <taxon>Ecdysozoa</taxon>
        <taxon>Arthropoda</taxon>
        <taxon>Hexapoda</taxon>
        <taxon>Insecta</taxon>
        <taxon>Pterygota</taxon>
        <taxon>Neoptera</taxon>
        <taxon>Endopterygota</taxon>
        <taxon>Coleoptera</taxon>
        <taxon>Polyphaga</taxon>
        <taxon>Scarabaeiformia</taxon>
        <taxon>Scarabaeidae</taxon>
        <taxon>Rutelinae</taxon>
        <taxon>Popillia</taxon>
    </lineage>
</organism>
<evidence type="ECO:0000313" key="2">
    <source>
        <dbReference type="EMBL" id="KAK9746728.1"/>
    </source>
</evidence>
<sequence>MRKERGNKSQQGSIGENMCLECKKHKRKRRRYCRRNSKTRNRNIRDYRSIKGKEEDIVEEILKQGIEILEITERKKKGKGIKRIHKGYWQDQKNNTNKRKYKKPQTRIRRP</sequence>
<proteinExistence type="predicted"/>
<dbReference type="EMBL" id="JASPKY010000038">
    <property type="protein sequence ID" value="KAK9746728.1"/>
    <property type="molecule type" value="Genomic_DNA"/>
</dbReference>